<dbReference type="Proteomes" id="UP001341840">
    <property type="component" value="Unassembled WGS sequence"/>
</dbReference>
<sequence length="132" mass="14749">MKKTKIGTTRRYRGHSRAADGQERIVLILMIKPLDHWSLSMKQAILKSVVTSISVSTVNDGASSSSLCFNDIGGMQTCCVIMVVLHAEEIQEIRHLAITSAYYQEVALAVYNISKHMSFENVVDNGFTCFEY</sequence>
<reference evidence="1 2" key="1">
    <citation type="journal article" date="2023" name="Plants (Basel)">
        <title>Bridging the Gap: Combining Genomics and Transcriptomics Approaches to Understand Stylosanthes scabra, an Orphan Legume from the Brazilian Caatinga.</title>
        <authorList>
            <person name="Ferreira-Neto J.R.C."/>
            <person name="da Silva M.D."/>
            <person name="Binneck E."/>
            <person name="de Melo N.F."/>
            <person name="da Silva R.H."/>
            <person name="de Melo A.L.T.M."/>
            <person name="Pandolfi V."/>
            <person name="Bustamante F.O."/>
            <person name="Brasileiro-Vidal A.C."/>
            <person name="Benko-Iseppon A.M."/>
        </authorList>
    </citation>
    <scope>NUCLEOTIDE SEQUENCE [LARGE SCALE GENOMIC DNA]</scope>
    <source>
        <tissue evidence="1">Leaves</tissue>
    </source>
</reference>
<evidence type="ECO:0000313" key="2">
    <source>
        <dbReference type="Proteomes" id="UP001341840"/>
    </source>
</evidence>
<organism evidence="1 2">
    <name type="scientific">Stylosanthes scabra</name>
    <dbReference type="NCBI Taxonomy" id="79078"/>
    <lineage>
        <taxon>Eukaryota</taxon>
        <taxon>Viridiplantae</taxon>
        <taxon>Streptophyta</taxon>
        <taxon>Embryophyta</taxon>
        <taxon>Tracheophyta</taxon>
        <taxon>Spermatophyta</taxon>
        <taxon>Magnoliopsida</taxon>
        <taxon>eudicotyledons</taxon>
        <taxon>Gunneridae</taxon>
        <taxon>Pentapetalae</taxon>
        <taxon>rosids</taxon>
        <taxon>fabids</taxon>
        <taxon>Fabales</taxon>
        <taxon>Fabaceae</taxon>
        <taxon>Papilionoideae</taxon>
        <taxon>50 kb inversion clade</taxon>
        <taxon>dalbergioids sensu lato</taxon>
        <taxon>Dalbergieae</taxon>
        <taxon>Pterocarpus clade</taxon>
        <taxon>Stylosanthes</taxon>
    </lineage>
</organism>
<dbReference type="EMBL" id="JASCZI010091022">
    <property type="protein sequence ID" value="MED6148492.1"/>
    <property type="molecule type" value="Genomic_DNA"/>
</dbReference>
<protein>
    <submittedName>
        <fullName evidence="1">Uncharacterized protein</fullName>
    </submittedName>
</protein>
<name>A0ABU6TIC3_9FABA</name>
<keyword evidence="2" id="KW-1185">Reference proteome</keyword>
<comment type="caution">
    <text evidence="1">The sequence shown here is derived from an EMBL/GenBank/DDBJ whole genome shotgun (WGS) entry which is preliminary data.</text>
</comment>
<proteinExistence type="predicted"/>
<gene>
    <name evidence="1" type="ORF">PIB30_053677</name>
</gene>
<accession>A0ABU6TIC3</accession>
<evidence type="ECO:0000313" key="1">
    <source>
        <dbReference type="EMBL" id="MED6148492.1"/>
    </source>
</evidence>